<dbReference type="OrthoDB" id="9974335at2"/>
<protein>
    <recommendedName>
        <fullName evidence="5">Outer membrane protein beta-barrel domain-containing protein</fullName>
    </recommendedName>
</protein>
<organism evidence="3 4">
    <name type="scientific">Stigmatella aurantiaca</name>
    <dbReference type="NCBI Taxonomy" id="41"/>
    <lineage>
        <taxon>Bacteria</taxon>
        <taxon>Pseudomonadati</taxon>
        <taxon>Myxococcota</taxon>
        <taxon>Myxococcia</taxon>
        <taxon>Myxococcales</taxon>
        <taxon>Cystobacterineae</taxon>
        <taxon>Archangiaceae</taxon>
        <taxon>Stigmatella</taxon>
    </lineage>
</organism>
<proteinExistence type="predicted"/>
<feature type="signal peptide" evidence="2">
    <location>
        <begin position="1"/>
        <end position="20"/>
    </location>
</feature>
<feature type="chain" id="PRO_5010321985" description="Outer membrane protein beta-barrel domain-containing protein" evidence="2">
    <location>
        <begin position="21"/>
        <end position="365"/>
    </location>
</feature>
<keyword evidence="4" id="KW-1185">Reference proteome</keyword>
<evidence type="ECO:0000256" key="1">
    <source>
        <dbReference type="SAM" id="MobiDB-lite"/>
    </source>
</evidence>
<sequence>MRFFWLLCLLPLHTSWGQEAHPPEAPVQSQMSPTGSAPPLVRAPSTDVLPPAAPSGSPIALKPGMQVRIGLDGGQRHAGEVVRLLPDSLWLRTGSEPALNLLLGDVQRLEVRKRSAEEGAVVGFGVGGLAGGIFLAVLCSEAEESGETSVGGCASIGSLLGGLLGAGAGALIGLLVPHWSTLYEKGDPGALPLLLGEGPRPAPREPEVSRQHFVGEVGAALGLAQERGSAQSNQGWGGRLHLLALLGSHAALGPEAAWYSTIGSRTEVSNGQTSRVSRSLFQLGGLLRLGTEFGPTRVSFLAGLAFYNNQSGHAGASVGGEMELPFWKDLPPLALDVRYHVNLEGEPAHPDPNVLTLGIGSRLRW</sequence>
<dbReference type="AlphaFoldDB" id="A0A1H7RP47"/>
<gene>
    <name evidence="3" type="ORF">SAMN05444354_107112</name>
</gene>
<dbReference type="Proteomes" id="UP000182719">
    <property type="component" value="Unassembled WGS sequence"/>
</dbReference>
<accession>A0A1H7RP47</accession>
<evidence type="ECO:0000256" key="2">
    <source>
        <dbReference type="SAM" id="SignalP"/>
    </source>
</evidence>
<name>A0A1H7RP47_STIAU</name>
<feature type="region of interest" description="Disordered" evidence="1">
    <location>
        <begin position="20"/>
        <end position="57"/>
    </location>
</feature>
<evidence type="ECO:0008006" key="5">
    <source>
        <dbReference type="Google" id="ProtNLM"/>
    </source>
</evidence>
<dbReference type="EMBL" id="FOAP01000007">
    <property type="protein sequence ID" value="SEL61604.1"/>
    <property type="molecule type" value="Genomic_DNA"/>
</dbReference>
<evidence type="ECO:0000313" key="3">
    <source>
        <dbReference type="EMBL" id="SEL61604.1"/>
    </source>
</evidence>
<keyword evidence="2" id="KW-0732">Signal</keyword>
<reference evidence="4" key="1">
    <citation type="submission" date="2016-10" db="EMBL/GenBank/DDBJ databases">
        <authorList>
            <person name="Varghese N."/>
            <person name="Submissions S."/>
        </authorList>
    </citation>
    <scope>NUCLEOTIDE SEQUENCE [LARGE SCALE GENOMIC DNA]</scope>
    <source>
        <strain evidence="4">DSM 17044</strain>
    </source>
</reference>
<evidence type="ECO:0000313" key="4">
    <source>
        <dbReference type="Proteomes" id="UP000182719"/>
    </source>
</evidence>